<gene>
    <name evidence="2" type="ORF">HTEP1355_LOCUS7489</name>
</gene>
<proteinExistence type="predicted"/>
<name>A0A7S0VQA9_9CRYP</name>
<organism evidence="2">
    <name type="scientific">Hemiselmis tepida</name>
    <dbReference type="NCBI Taxonomy" id="464990"/>
    <lineage>
        <taxon>Eukaryota</taxon>
        <taxon>Cryptophyceae</taxon>
        <taxon>Cryptomonadales</taxon>
        <taxon>Hemiselmidaceae</taxon>
        <taxon>Hemiselmis</taxon>
    </lineage>
</organism>
<dbReference type="AlphaFoldDB" id="A0A7S0VQA9"/>
<accession>A0A7S0VQA9</accession>
<reference evidence="2" key="1">
    <citation type="submission" date="2021-01" db="EMBL/GenBank/DDBJ databases">
        <authorList>
            <person name="Corre E."/>
            <person name="Pelletier E."/>
            <person name="Niang G."/>
            <person name="Scheremetjew M."/>
            <person name="Finn R."/>
            <person name="Kale V."/>
            <person name="Holt S."/>
            <person name="Cochrane G."/>
            <person name="Meng A."/>
            <person name="Brown T."/>
            <person name="Cohen L."/>
        </authorList>
    </citation>
    <scope>NUCLEOTIDE SEQUENCE</scope>
    <source>
        <strain evidence="2">CCMP443</strain>
    </source>
</reference>
<sequence>MVQAGSYGAVPAEEPRRQVPAAATRSVAPKVAGMMGLALAAVVCVATLSDRMGSGAKVALEQTRLKASTAADFSVADAILDSSGIHDKKGSISASMAALAAQAAQEKETGQLVPTVSLPQIPKSIAKMAAEAKHEILIEQSVDKKTKARKAAAKVAAEKKLKAKTSAASAAAGKAAKQTAEAERTKSEVKAVQKAAAKRGGAAAKGVAHKTASAAAHHAKAAHAAAKAAHAAAKPAKK</sequence>
<evidence type="ECO:0000256" key="1">
    <source>
        <dbReference type="SAM" id="MobiDB-lite"/>
    </source>
</evidence>
<dbReference type="EMBL" id="HBFN01013015">
    <property type="protein sequence ID" value="CAD8793414.1"/>
    <property type="molecule type" value="Transcribed_RNA"/>
</dbReference>
<feature type="region of interest" description="Disordered" evidence="1">
    <location>
        <begin position="199"/>
        <end position="238"/>
    </location>
</feature>
<feature type="region of interest" description="Disordered" evidence="1">
    <location>
        <begin position="1"/>
        <end position="22"/>
    </location>
</feature>
<protein>
    <submittedName>
        <fullName evidence="2">Uncharacterized protein</fullName>
    </submittedName>
</protein>
<evidence type="ECO:0000313" key="2">
    <source>
        <dbReference type="EMBL" id="CAD8793414.1"/>
    </source>
</evidence>